<reference evidence="2" key="1">
    <citation type="submission" date="2023-03" db="EMBL/GenBank/DDBJ databases">
        <title>Comparative genomics of Weissella fermenti BK2, and weissella type species.</title>
        <authorList>
            <person name="Lee J.K."/>
            <person name="Baek J.H."/>
            <person name="Kim J.M."/>
            <person name="Choi D.G."/>
            <person name="Jeon C.O."/>
        </authorList>
    </citation>
    <scope>NUCLEOTIDE SEQUENCE</scope>
    <source>
        <strain evidence="2">BK2</strain>
    </source>
</reference>
<protein>
    <submittedName>
        <fullName evidence="2">Glycosyltransferase family 2 protein</fullName>
    </submittedName>
</protein>
<sequence length="317" mass="36680">MEMISVIVPTFNDSEYLRECLFSIQKQTLRNIEVIVVDDGSVDQTKEIVTSFCASDNRFRYIYQKNSGVSVARNTGIENAQGDLITFVDGDDFIHIDYLQNLVNCFKTNNHVDVAVTSFRIIGGDWRAERHKSTPIWMTGRAATTKMLQQDGFDVSCWGKMYRRNLFCNKKFLSDVIYEDMLLTTELLMEARYVVFIDEGLYSYRKTANSLINSPFSGREFSIFKVSENLKLIIDEKDIDLRQALAEKIFSTVSSVLRKMRNEPHSSFYAERRKLIDLAKSEVKYIKVTRVKRFKTKIMVCVFRANQGVYQALLNNV</sequence>
<evidence type="ECO:0000313" key="2">
    <source>
        <dbReference type="EMBL" id="MDF9299129.1"/>
    </source>
</evidence>
<proteinExistence type="predicted"/>
<dbReference type="Pfam" id="PF00535">
    <property type="entry name" value="Glycos_transf_2"/>
    <property type="match status" value="1"/>
</dbReference>
<dbReference type="Gene3D" id="3.90.550.10">
    <property type="entry name" value="Spore Coat Polysaccharide Biosynthesis Protein SpsA, Chain A"/>
    <property type="match status" value="1"/>
</dbReference>
<keyword evidence="3" id="KW-1185">Reference proteome</keyword>
<comment type="caution">
    <text evidence="2">The sequence shown here is derived from an EMBL/GenBank/DDBJ whole genome shotgun (WGS) entry which is preliminary data.</text>
</comment>
<accession>A0ABT6D119</accession>
<gene>
    <name evidence="2" type="ORF">OIT47_002230</name>
</gene>
<dbReference type="PANTHER" id="PTHR22916:SF3">
    <property type="entry name" value="UDP-GLCNAC:BETAGAL BETA-1,3-N-ACETYLGLUCOSAMINYLTRANSFERASE-LIKE PROTEIN 1"/>
    <property type="match status" value="1"/>
</dbReference>
<dbReference type="EMBL" id="JAOZFC020000001">
    <property type="protein sequence ID" value="MDF9299129.1"/>
    <property type="molecule type" value="Genomic_DNA"/>
</dbReference>
<evidence type="ECO:0000259" key="1">
    <source>
        <dbReference type="Pfam" id="PF00535"/>
    </source>
</evidence>
<dbReference type="CDD" id="cd00761">
    <property type="entry name" value="Glyco_tranf_GTA_type"/>
    <property type="match status" value="1"/>
</dbReference>
<dbReference type="Proteomes" id="UP001146336">
    <property type="component" value="Unassembled WGS sequence"/>
</dbReference>
<name>A0ABT6D119_9LACO</name>
<dbReference type="InterPro" id="IPR001173">
    <property type="entry name" value="Glyco_trans_2-like"/>
</dbReference>
<evidence type="ECO:0000313" key="3">
    <source>
        <dbReference type="Proteomes" id="UP001146336"/>
    </source>
</evidence>
<dbReference type="RefSeq" id="WP_199404737.1">
    <property type="nucleotide sequence ID" value="NZ_JAOZFC020000001.1"/>
</dbReference>
<organism evidence="2 3">
    <name type="scientific">Weissella fermenti</name>
    <dbReference type="NCBI Taxonomy" id="2987699"/>
    <lineage>
        <taxon>Bacteria</taxon>
        <taxon>Bacillati</taxon>
        <taxon>Bacillota</taxon>
        <taxon>Bacilli</taxon>
        <taxon>Lactobacillales</taxon>
        <taxon>Lactobacillaceae</taxon>
        <taxon>Weissella</taxon>
    </lineage>
</organism>
<dbReference type="SUPFAM" id="SSF53448">
    <property type="entry name" value="Nucleotide-diphospho-sugar transferases"/>
    <property type="match status" value="1"/>
</dbReference>
<feature type="domain" description="Glycosyltransferase 2-like" evidence="1">
    <location>
        <begin position="5"/>
        <end position="167"/>
    </location>
</feature>
<dbReference type="InterPro" id="IPR029044">
    <property type="entry name" value="Nucleotide-diphossugar_trans"/>
</dbReference>
<dbReference type="PANTHER" id="PTHR22916">
    <property type="entry name" value="GLYCOSYLTRANSFERASE"/>
    <property type="match status" value="1"/>
</dbReference>